<evidence type="ECO:0000256" key="1">
    <source>
        <dbReference type="SAM" id="MobiDB-lite"/>
    </source>
</evidence>
<dbReference type="Proteomes" id="UP000078595">
    <property type="component" value="Chromosome 4"/>
</dbReference>
<gene>
    <name evidence="2" type="ORF">I303_03975</name>
    <name evidence="3" type="ORF">I303_103957</name>
</gene>
<organism evidence="2">
    <name type="scientific">Kwoniella dejecticola CBS 10117</name>
    <dbReference type="NCBI Taxonomy" id="1296121"/>
    <lineage>
        <taxon>Eukaryota</taxon>
        <taxon>Fungi</taxon>
        <taxon>Dikarya</taxon>
        <taxon>Basidiomycota</taxon>
        <taxon>Agaricomycotina</taxon>
        <taxon>Tremellomycetes</taxon>
        <taxon>Tremellales</taxon>
        <taxon>Cryptococcaceae</taxon>
        <taxon>Kwoniella</taxon>
    </lineage>
</organism>
<reference evidence="2" key="1">
    <citation type="submission" date="2013-07" db="EMBL/GenBank/DDBJ databases">
        <title>The Genome Sequence of Cryptococcus dejecticola CBS10117.</title>
        <authorList>
            <consortium name="The Broad Institute Genome Sequencing Platform"/>
            <person name="Cuomo C."/>
            <person name="Litvintseva A."/>
            <person name="Chen Y."/>
            <person name="Heitman J."/>
            <person name="Sun S."/>
            <person name="Springer D."/>
            <person name="Dromer F."/>
            <person name="Young S.K."/>
            <person name="Zeng Q."/>
            <person name="Gargeya S."/>
            <person name="Fitzgerald M."/>
            <person name="Abouelleil A."/>
            <person name="Alvarado L."/>
            <person name="Berlin A.M."/>
            <person name="Chapman S.B."/>
            <person name="Dewar J."/>
            <person name="Goldberg J."/>
            <person name="Griggs A."/>
            <person name="Gujja S."/>
            <person name="Hansen M."/>
            <person name="Howarth C."/>
            <person name="Imamovic A."/>
            <person name="Larimer J."/>
            <person name="McCowan C."/>
            <person name="Murphy C."/>
            <person name="Pearson M."/>
            <person name="Priest M."/>
            <person name="Roberts A."/>
            <person name="Saif S."/>
            <person name="Shea T."/>
            <person name="Sykes S."/>
            <person name="Wortman J."/>
            <person name="Nusbaum C."/>
            <person name="Birren B."/>
        </authorList>
    </citation>
    <scope>NUCLEOTIDE SEQUENCE [LARGE SCALE GENOMIC DNA]</scope>
    <source>
        <strain evidence="2">CBS 10117</strain>
    </source>
</reference>
<keyword evidence="4" id="KW-1185">Reference proteome</keyword>
<dbReference type="VEuPathDB" id="FungiDB:I303_03975"/>
<dbReference type="EMBL" id="KI894030">
    <property type="protein sequence ID" value="OBR86254.1"/>
    <property type="molecule type" value="Genomic_DNA"/>
</dbReference>
<dbReference type="KEGG" id="kdj:28967674"/>
<reference evidence="3" key="3">
    <citation type="submission" date="2024-02" db="EMBL/GenBank/DDBJ databases">
        <title>Comparative genomics of Cryptococcus and Kwoniella reveals pathogenesis evolution and contrasting modes of karyotype evolution via chromosome fusion or intercentromeric recombination.</title>
        <authorList>
            <person name="Coelho M.A."/>
            <person name="David-Palma M."/>
            <person name="Shea T."/>
            <person name="Bowers K."/>
            <person name="McGinley-Smith S."/>
            <person name="Mohammad A.W."/>
            <person name="Gnirke A."/>
            <person name="Yurkov A.M."/>
            <person name="Nowrousian M."/>
            <person name="Sun S."/>
            <person name="Cuomo C.A."/>
            <person name="Heitman J."/>
        </authorList>
    </citation>
    <scope>NUCLEOTIDE SEQUENCE</scope>
    <source>
        <strain evidence="3">CBS 10117</strain>
    </source>
</reference>
<evidence type="ECO:0000313" key="2">
    <source>
        <dbReference type="EMBL" id="OBR86254.1"/>
    </source>
</evidence>
<evidence type="ECO:0000313" key="3">
    <source>
        <dbReference type="EMBL" id="WWC61375.1"/>
    </source>
</evidence>
<dbReference type="AlphaFoldDB" id="A0A1A6A863"/>
<sequence length="67" mass="7313">MSSCFGSSEGGYSTKITIEDKLWPQSSRDDESKHSQVTFTLDGKPFTATRNGTIFSVQGPGRDPLPM</sequence>
<proteinExistence type="predicted"/>
<accession>A0A1A6A863</accession>
<feature type="compositionally biased region" description="Basic and acidic residues" evidence="1">
    <location>
        <begin position="17"/>
        <end position="34"/>
    </location>
</feature>
<feature type="compositionally biased region" description="Polar residues" evidence="1">
    <location>
        <begin position="1"/>
        <end position="16"/>
    </location>
</feature>
<dbReference type="RefSeq" id="XP_018264096.1">
    <property type="nucleotide sequence ID" value="XM_018407288.1"/>
</dbReference>
<protein>
    <submittedName>
        <fullName evidence="2">Uncharacterized protein</fullName>
    </submittedName>
</protein>
<dbReference type="EMBL" id="CP144533">
    <property type="protein sequence ID" value="WWC61375.1"/>
    <property type="molecule type" value="Genomic_DNA"/>
</dbReference>
<name>A0A1A6A863_9TREE</name>
<dbReference type="GeneID" id="28967674"/>
<evidence type="ECO:0000313" key="4">
    <source>
        <dbReference type="Proteomes" id="UP000078595"/>
    </source>
</evidence>
<reference evidence="3" key="2">
    <citation type="submission" date="2013-07" db="EMBL/GenBank/DDBJ databases">
        <authorList>
            <consortium name="The Broad Institute Genome Sequencing Platform"/>
            <person name="Cuomo C."/>
            <person name="Litvintseva A."/>
            <person name="Chen Y."/>
            <person name="Heitman J."/>
            <person name="Sun S."/>
            <person name="Springer D."/>
            <person name="Dromer F."/>
            <person name="Young S.K."/>
            <person name="Zeng Q."/>
            <person name="Gargeya S."/>
            <person name="Fitzgerald M."/>
            <person name="Abouelleil A."/>
            <person name="Alvarado L."/>
            <person name="Berlin A.M."/>
            <person name="Chapman S.B."/>
            <person name="Dewar J."/>
            <person name="Goldberg J."/>
            <person name="Griggs A."/>
            <person name="Gujja S."/>
            <person name="Hansen M."/>
            <person name="Howarth C."/>
            <person name="Imamovic A."/>
            <person name="Larimer J."/>
            <person name="McCowan C."/>
            <person name="Murphy C."/>
            <person name="Pearson M."/>
            <person name="Priest M."/>
            <person name="Roberts A."/>
            <person name="Saif S."/>
            <person name="Shea T."/>
            <person name="Sykes S."/>
            <person name="Wortman J."/>
            <person name="Nusbaum C."/>
            <person name="Birren B."/>
        </authorList>
    </citation>
    <scope>NUCLEOTIDE SEQUENCE</scope>
    <source>
        <strain evidence="3">CBS 10117</strain>
    </source>
</reference>
<feature type="region of interest" description="Disordered" evidence="1">
    <location>
        <begin position="1"/>
        <end position="67"/>
    </location>
</feature>